<keyword evidence="8" id="KW-0999">Mitochondrion inner membrane</keyword>
<keyword evidence="4" id="KW-0809">Transit peptide</keyword>
<dbReference type="AlphaFoldDB" id="A0AAD5Q6M5"/>
<evidence type="ECO:0000313" key="10">
    <source>
        <dbReference type="EMBL" id="KAJ0400401.1"/>
    </source>
</evidence>
<dbReference type="Pfam" id="PF08294">
    <property type="entry name" value="TIM21"/>
    <property type="match status" value="1"/>
</dbReference>
<gene>
    <name evidence="10" type="ORF">P43SY_001679</name>
</gene>
<comment type="function">
    <text evidence="8">Essential component of the TIM23 complex, a complex that mediates the translocation of transit peptide-containing proteins across the mitochondrial inner membrane.</text>
</comment>
<evidence type="ECO:0000256" key="6">
    <source>
        <dbReference type="ARBA" id="ARBA00023128"/>
    </source>
</evidence>
<accession>A0AAD5Q6M5</accession>
<dbReference type="PANTHER" id="PTHR13032:SF6">
    <property type="entry name" value="MITOCHONDRIAL IMPORT INNER MEMBRANE TRANSLOCASE SUBUNIT TIM21"/>
    <property type="match status" value="1"/>
</dbReference>
<reference evidence="10" key="1">
    <citation type="submission" date="2021-12" db="EMBL/GenBank/DDBJ databases">
        <title>Prjna785345.</title>
        <authorList>
            <person name="Rujirawat T."/>
            <person name="Krajaejun T."/>
        </authorList>
    </citation>
    <scope>NUCLEOTIDE SEQUENCE</scope>
    <source>
        <strain evidence="10">Pi057C3</strain>
    </source>
</reference>
<dbReference type="PANTHER" id="PTHR13032">
    <property type="entry name" value="MITOCHONDRIAL IMPORT INNER MEMBRANE TRANSLOCASE SUBUNIT TIM21"/>
    <property type="match status" value="1"/>
</dbReference>
<evidence type="ECO:0000313" key="11">
    <source>
        <dbReference type="Proteomes" id="UP001209570"/>
    </source>
</evidence>
<comment type="subcellular location">
    <subcellularLocation>
        <location evidence="8">Mitochondrion inner membrane</location>
        <topology evidence="8">Single-pass membrane protein</topology>
    </subcellularLocation>
    <subcellularLocation>
        <location evidence="1">Mitochondrion membrane</location>
        <topology evidence="1">Single-pass membrane protein</topology>
    </subcellularLocation>
</comment>
<proteinExistence type="inferred from homology"/>
<evidence type="ECO:0000256" key="8">
    <source>
        <dbReference type="RuleBase" id="RU367142"/>
    </source>
</evidence>
<keyword evidence="9" id="KW-0732">Signal</keyword>
<feature type="signal peptide" evidence="9">
    <location>
        <begin position="1"/>
        <end position="24"/>
    </location>
</feature>
<organism evidence="10 11">
    <name type="scientific">Pythium insidiosum</name>
    <name type="common">Pythiosis disease agent</name>
    <dbReference type="NCBI Taxonomy" id="114742"/>
    <lineage>
        <taxon>Eukaryota</taxon>
        <taxon>Sar</taxon>
        <taxon>Stramenopiles</taxon>
        <taxon>Oomycota</taxon>
        <taxon>Peronosporomycetes</taxon>
        <taxon>Pythiales</taxon>
        <taxon>Pythiaceae</taxon>
        <taxon>Pythium</taxon>
    </lineage>
</organism>
<keyword evidence="11" id="KW-1185">Reference proteome</keyword>
<evidence type="ECO:0000256" key="7">
    <source>
        <dbReference type="ARBA" id="ARBA00023136"/>
    </source>
</evidence>
<dbReference type="Proteomes" id="UP001209570">
    <property type="component" value="Unassembled WGS sequence"/>
</dbReference>
<evidence type="ECO:0000256" key="5">
    <source>
        <dbReference type="ARBA" id="ARBA00022989"/>
    </source>
</evidence>
<comment type="caution">
    <text evidence="10">The sequence shown here is derived from an EMBL/GenBank/DDBJ whole genome shotgun (WGS) entry which is preliminary data.</text>
</comment>
<keyword evidence="7" id="KW-0472">Membrane</keyword>
<sequence length="144" mass="16345">MLVLVVCGLPCVLFLLSRKSPVRQFNESFDLLATHEEVTSRLGEPLHAFGLHLGRNVRRHQFDRYQFKDKDGCVHSRLKYNVMGPKGHANVYLEVVDGAPKHEYVYLIVEFTDLGEVVKIIDNRKEADSIDANSTAIIDGHEPE</sequence>
<dbReference type="Gene3D" id="3.10.450.320">
    <property type="entry name" value="Mitochondrial import inner membrane translocase subunit Tim21"/>
    <property type="match status" value="1"/>
</dbReference>
<keyword evidence="5" id="KW-1133">Transmembrane helix</keyword>
<keyword evidence="8" id="KW-0811">Translocation</keyword>
<evidence type="ECO:0000256" key="2">
    <source>
        <dbReference type="ARBA" id="ARBA00010867"/>
    </source>
</evidence>
<evidence type="ECO:0000256" key="3">
    <source>
        <dbReference type="ARBA" id="ARBA00022692"/>
    </source>
</evidence>
<dbReference type="GO" id="GO:0005744">
    <property type="term" value="C:TIM23 mitochondrial import inner membrane translocase complex"/>
    <property type="evidence" value="ECO:0007669"/>
    <property type="project" value="UniProtKB-UniRule"/>
</dbReference>
<dbReference type="EMBL" id="JAKCXM010000155">
    <property type="protein sequence ID" value="KAJ0400401.1"/>
    <property type="molecule type" value="Genomic_DNA"/>
</dbReference>
<keyword evidence="6 8" id="KW-0496">Mitochondrion</keyword>
<evidence type="ECO:0000256" key="9">
    <source>
        <dbReference type="SAM" id="SignalP"/>
    </source>
</evidence>
<dbReference type="InterPro" id="IPR013261">
    <property type="entry name" value="Tim21"/>
</dbReference>
<name>A0AAD5Q6M5_PYTIN</name>
<keyword evidence="8" id="KW-0813">Transport</keyword>
<evidence type="ECO:0000256" key="1">
    <source>
        <dbReference type="ARBA" id="ARBA00004304"/>
    </source>
</evidence>
<feature type="chain" id="PRO_5041959216" description="Mitochondrial import inner membrane translocase subunit Tim21" evidence="9">
    <location>
        <begin position="25"/>
        <end position="144"/>
    </location>
</feature>
<keyword evidence="3" id="KW-0812">Transmembrane</keyword>
<evidence type="ECO:0000256" key="4">
    <source>
        <dbReference type="ARBA" id="ARBA00022946"/>
    </source>
</evidence>
<protein>
    <recommendedName>
        <fullName evidence="8">Mitochondrial import inner membrane translocase subunit Tim21</fullName>
    </recommendedName>
</protein>
<comment type="similarity">
    <text evidence="2 8">Belongs to the TIM21 family.</text>
</comment>
<dbReference type="GO" id="GO:0030150">
    <property type="term" value="P:protein import into mitochondrial matrix"/>
    <property type="evidence" value="ECO:0007669"/>
    <property type="project" value="UniProtKB-UniRule"/>
</dbReference>
<comment type="subunit">
    <text evidence="8">Component of the TIM23 complex.</text>
</comment>
<keyword evidence="8" id="KW-0653">Protein transport</keyword>
<dbReference type="InterPro" id="IPR038552">
    <property type="entry name" value="Tim21_IMS_sf"/>
</dbReference>